<reference evidence="6" key="1">
    <citation type="submission" date="2018-09" db="EMBL/GenBank/DDBJ databases">
        <title>whole genome sequence of T. equiperdum IVM-t1 strain.</title>
        <authorList>
            <person name="Suganuma K."/>
        </authorList>
    </citation>
    <scope>NUCLEOTIDE SEQUENCE [LARGE SCALE GENOMIC DNA]</scope>
    <source>
        <strain evidence="6">IVM-t1</strain>
    </source>
</reference>
<name>A0A3L6L625_9TRYP</name>
<feature type="domain" description="C3H1-type" evidence="5">
    <location>
        <begin position="17"/>
        <end position="44"/>
    </location>
</feature>
<dbReference type="Proteomes" id="UP000266743">
    <property type="component" value="Chromosome 6"/>
</dbReference>
<organism evidence="6">
    <name type="scientific">Trypanosoma brucei equiperdum</name>
    <dbReference type="NCBI Taxonomy" id="630700"/>
    <lineage>
        <taxon>Eukaryota</taxon>
        <taxon>Discoba</taxon>
        <taxon>Euglenozoa</taxon>
        <taxon>Kinetoplastea</taxon>
        <taxon>Metakinetoplastina</taxon>
        <taxon>Trypanosomatida</taxon>
        <taxon>Trypanosomatidae</taxon>
        <taxon>Trypanosoma</taxon>
    </lineage>
</organism>
<evidence type="ECO:0000256" key="4">
    <source>
        <dbReference type="PROSITE-ProRule" id="PRU00723"/>
    </source>
</evidence>
<dbReference type="Pfam" id="PF18044">
    <property type="entry name" value="zf-CCCH_4"/>
    <property type="match status" value="1"/>
</dbReference>
<dbReference type="EMBL" id="QSBY01000006">
    <property type="protein sequence ID" value="RHW72099.1"/>
    <property type="molecule type" value="Genomic_DNA"/>
</dbReference>
<sequence>MRPEQCDTYTELSSAPRETKVICKYFATGGCSRGAACAFSHVLNQNAPEGVDASRGFFICGNVANFGRTTALPTTQSVLSSPPSTTPEDSSILVEQMCAGAQQLHAPTAEPKLTPTIPSLPTIVNAGTARATYSSIPPERSLICCEESWMPQQRPLVPLNHSPVVHFVAPPPAMAFYHPMPYVLVGQVPLGYSLQGSTVNITRAN</sequence>
<evidence type="ECO:0000256" key="3">
    <source>
        <dbReference type="ARBA" id="ARBA00022833"/>
    </source>
</evidence>
<dbReference type="InterPro" id="IPR041367">
    <property type="entry name" value="Znf-CCCH_4"/>
</dbReference>
<gene>
    <name evidence="6" type="primary">ZC3H15</name>
    <name evidence="6" type="ORF">DPX39_060051400</name>
</gene>
<evidence type="ECO:0000259" key="5">
    <source>
        <dbReference type="PROSITE" id="PS50103"/>
    </source>
</evidence>
<evidence type="ECO:0000256" key="2">
    <source>
        <dbReference type="ARBA" id="ARBA00022771"/>
    </source>
</evidence>
<dbReference type="Gene3D" id="4.10.1000.10">
    <property type="entry name" value="Zinc finger, CCCH-type"/>
    <property type="match status" value="1"/>
</dbReference>
<dbReference type="SUPFAM" id="SSF90229">
    <property type="entry name" value="CCCH zinc finger"/>
    <property type="match status" value="1"/>
</dbReference>
<evidence type="ECO:0000313" key="6">
    <source>
        <dbReference type="EMBL" id="RHW72099.1"/>
    </source>
</evidence>
<feature type="zinc finger region" description="C3H1-type" evidence="4">
    <location>
        <begin position="17"/>
        <end position="44"/>
    </location>
</feature>
<comment type="caution">
    <text evidence="6">The sequence shown here is derived from an EMBL/GenBank/DDBJ whole genome shotgun (WGS) entry which is preliminary data.</text>
</comment>
<proteinExistence type="predicted"/>
<dbReference type="PROSITE" id="PS50103">
    <property type="entry name" value="ZF_C3H1"/>
    <property type="match status" value="1"/>
</dbReference>
<dbReference type="InterPro" id="IPR036855">
    <property type="entry name" value="Znf_CCCH_sf"/>
</dbReference>
<dbReference type="AlphaFoldDB" id="A0A3L6L625"/>
<dbReference type="SMART" id="SM00356">
    <property type="entry name" value="ZnF_C3H1"/>
    <property type="match status" value="1"/>
</dbReference>
<dbReference type="GO" id="GO:0008270">
    <property type="term" value="F:zinc ion binding"/>
    <property type="evidence" value="ECO:0007669"/>
    <property type="project" value="UniProtKB-KW"/>
</dbReference>
<keyword evidence="2 4" id="KW-0863">Zinc-finger</keyword>
<dbReference type="InterPro" id="IPR000571">
    <property type="entry name" value="Znf_CCCH"/>
</dbReference>
<protein>
    <submittedName>
        <fullName evidence="6">Zinc finger CCCH domain-containing protein 15</fullName>
    </submittedName>
</protein>
<evidence type="ECO:0000256" key="1">
    <source>
        <dbReference type="ARBA" id="ARBA00022723"/>
    </source>
</evidence>
<accession>A0A3L6L625</accession>
<keyword evidence="3 4" id="KW-0862">Zinc</keyword>
<keyword evidence="1 4" id="KW-0479">Metal-binding</keyword>